<keyword evidence="2" id="KW-1185">Reference proteome</keyword>
<accession>A0ACB8AYD6</accession>
<proteinExistence type="predicted"/>
<reference evidence="1" key="1">
    <citation type="journal article" date="2021" name="New Phytol.">
        <title>Evolutionary innovations through gain and loss of genes in the ectomycorrhizal Boletales.</title>
        <authorList>
            <person name="Wu G."/>
            <person name="Miyauchi S."/>
            <person name="Morin E."/>
            <person name="Kuo A."/>
            <person name="Drula E."/>
            <person name="Varga T."/>
            <person name="Kohler A."/>
            <person name="Feng B."/>
            <person name="Cao Y."/>
            <person name="Lipzen A."/>
            <person name="Daum C."/>
            <person name="Hundley H."/>
            <person name="Pangilinan J."/>
            <person name="Johnson J."/>
            <person name="Barry K."/>
            <person name="LaButti K."/>
            <person name="Ng V."/>
            <person name="Ahrendt S."/>
            <person name="Min B."/>
            <person name="Choi I.G."/>
            <person name="Park H."/>
            <person name="Plett J.M."/>
            <person name="Magnuson J."/>
            <person name="Spatafora J.W."/>
            <person name="Nagy L.G."/>
            <person name="Henrissat B."/>
            <person name="Grigoriev I.V."/>
            <person name="Yang Z.L."/>
            <person name="Xu J."/>
            <person name="Martin F.M."/>
        </authorList>
    </citation>
    <scope>NUCLEOTIDE SEQUENCE</scope>
    <source>
        <strain evidence="1">KUC20120723A-06</strain>
    </source>
</reference>
<protein>
    <submittedName>
        <fullName evidence="1">Uncharacterized protein</fullName>
    </submittedName>
</protein>
<evidence type="ECO:0000313" key="1">
    <source>
        <dbReference type="EMBL" id="KAH7918260.1"/>
    </source>
</evidence>
<organism evidence="1 2">
    <name type="scientific">Leucogyrophana mollusca</name>
    <dbReference type="NCBI Taxonomy" id="85980"/>
    <lineage>
        <taxon>Eukaryota</taxon>
        <taxon>Fungi</taxon>
        <taxon>Dikarya</taxon>
        <taxon>Basidiomycota</taxon>
        <taxon>Agaricomycotina</taxon>
        <taxon>Agaricomycetes</taxon>
        <taxon>Agaricomycetidae</taxon>
        <taxon>Boletales</taxon>
        <taxon>Boletales incertae sedis</taxon>
        <taxon>Leucogyrophana</taxon>
    </lineage>
</organism>
<gene>
    <name evidence="1" type="ORF">BV22DRAFT_1051849</name>
</gene>
<sequence length="520" mass="57213">GGNGTGGYPPRKNNFGGDKAAPKKSHPPGVKCYICGGQHYANEHKEKTQQLFAAHIIEEGEPSPEEDSPTGAAADEADEGEEPSDNEVAEEEGPEGSSENSDKYVLELYESYGEEDDDSDIVYIRAMNTRFNVPDLDEPMSVVEDDDVPPLEDADNSSHRGGTAGQEALPEGRRPRWHYHPEDGIVNNSDECRICKGYRAHFHQARDAEDATYEVAALREQWLEGERGNLLFRFEGENDGTLVVLIGGMEYHFSGAAKLHAETTMANGAPPSLDGARQDAIPLFNGYAEWRSYFAQGALPQPRLTSTPQEWKDWIEFYSKEFHGVPLEGGTVSLRDVRGPLLALRLNTNFEKGSNERRRTIFKYRLCLLVLFEGHVDNLMEDDVARHLAQCGVTLHQVDDIQPYARHWLSCCLDTCHGFLTDDERAVLSERLAIAASPDASTTLSLEGRAELEAIACEQGTEPPDAAPASRLFSSLDDEQMSLLADPPTVHNLVTASATSGFVPGGFAASRPQQQMYPST</sequence>
<dbReference type="EMBL" id="MU266818">
    <property type="protein sequence ID" value="KAH7918260.1"/>
    <property type="molecule type" value="Genomic_DNA"/>
</dbReference>
<comment type="caution">
    <text evidence="1">The sequence shown here is derived from an EMBL/GenBank/DDBJ whole genome shotgun (WGS) entry which is preliminary data.</text>
</comment>
<name>A0ACB8AYD6_9AGAM</name>
<dbReference type="Proteomes" id="UP000790709">
    <property type="component" value="Unassembled WGS sequence"/>
</dbReference>
<evidence type="ECO:0000313" key="2">
    <source>
        <dbReference type="Proteomes" id="UP000790709"/>
    </source>
</evidence>
<feature type="non-terminal residue" evidence="1">
    <location>
        <position position="1"/>
    </location>
</feature>